<evidence type="ECO:0000256" key="1">
    <source>
        <dbReference type="SAM" id="Phobius"/>
    </source>
</evidence>
<reference evidence="3 4" key="1">
    <citation type="submission" date="2019-03" db="EMBL/GenBank/DDBJ databases">
        <title>Draft genome sequences of novel Actinobacteria.</title>
        <authorList>
            <person name="Sahin N."/>
            <person name="Ay H."/>
            <person name="Saygin H."/>
        </authorList>
    </citation>
    <scope>NUCLEOTIDE SEQUENCE [LARGE SCALE GENOMIC DNA]</scope>
    <source>
        <strain evidence="3 4">DSM 45941</strain>
    </source>
</reference>
<keyword evidence="1" id="KW-1133">Transmembrane helix</keyword>
<dbReference type="RefSeq" id="WP_132199331.1">
    <property type="nucleotide sequence ID" value="NZ_SMKY01000101.1"/>
</dbReference>
<dbReference type="InterPro" id="IPR053150">
    <property type="entry name" value="Teicoplanin_resist-assoc"/>
</dbReference>
<feature type="domain" description="VanZ-like" evidence="2">
    <location>
        <begin position="47"/>
        <end position="161"/>
    </location>
</feature>
<dbReference type="Pfam" id="PF04892">
    <property type="entry name" value="VanZ"/>
    <property type="match status" value="1"/>
</dbReference>
<dbReference type="PANTHER" id="PTHR36834">
    <property type="entry name" value="MEMBRANE PROTEIN-RELATED"/>
    <property type="match status" value="1"/>
</dbReference>
<evidence type="ECO:0000313" key="4">
    <source>
        <dbReference type="Proteomes" id="UP000295578"/>
    </source>
</evidence>
<comment type="caution">
    <text evidence="3">The sequence shown here is derived from an EMBL/GenBank/DDBJ whole genome shotgun (WGS) entry which is preliminary data.</text>
</comment>
<dbReference type="OrthoDB" id="4822551at2"/>
<gene>
    <name evidence="3" type="ORF">E1293_21990</name>
</gene>
<keyword evidence="4" id="KW-1185">Reference proteome</keyword>
<evidence type="ECO:0000313" key="3">
    <source>
        <dbReference type="EMBL" id="TDD79943.1"/>
    </source>
</evidence>
<feature type="transmembrane region" description="Helical" evidence="1">
    <location>
        <begin position="116"/>
        <end position="138"/>
    </location>
</feature>
<protein>
    <submittedName>
        <fullName evidence="3">VanZ family protein</fullName>
    </submittedName>
</protein>
<proteinExistence type="predicted"/>
<feature type="transmembrane region" description="Helical" evidence="1">
    <location>
        <begin position="87"/>
        <end position="109"/>
    </location>
</feature>
<name>A0A4R5B4P2_9ACTN</name>
<dbReference type="Proteomes" id="UP000295578">
    <property type="component" value="Unassembled WGS sequence"/>
</dbReference>
<dbReference type="AlphaFoldDB" id="A0A4R5B4P2"/>
<sequence>MVPDGTGTPGGVLMAMWQPAPAGERVPWYIVVLRAVVVTVALGFLCVFFYFAFRLTLTPVHDNGQAGGNTDPGRSLRFYMDRPTKDALLQIGGNLALLAPLGVLLPLVWTTLRGPIRLALLTGLFSLAIETIQGAFVMGRAFDIDDVILNVAGVLLAYLLLGRRLSRTVRGT</sequence>
<evidence type="ECO:0000259" key="2">
    <source>
        <dbReference type="Pfam" id="PF04892"/>
    </source>
</evidence>
<organism evidence="3 4">
    <name type="scientific">Actinomadura darangshiensis</name>
    <dbReference type="NCBI Taxonomy" id="705336"/>
    <lineage>
        <taxon>Bacteria</taxon>
        <taxon>Bacillati</taxon>
        <taxon>Actinomycetota</taxon>
        <taxon>Actinomycetes</taxon>
        <taxon>Streptosporangiales</taxon>
        <taxon>Thermomonosporaceae</taxon>
        <taxon>Actinomadura</taxon>
    </lineage>
</organism>
<dbReference type="InterPro" id="IPR006976">
    <property type="entry name" value="VanZ-like"/>
</dbReference>
<feature type="transmembrane region" description="Helical" evidence="1">
    <location>
        <begin position="26"/>
        <end position="53"/>
    </location>
</feature>
<feature type="transmembrane region" description="Helical" evidence="1">
    <location>
        <begin position="144"/>
        <end position="161"/>
    </location>
</feature>
<dbReference type="EMBL" id="SMKY01000101">
    <property type="protein sequence ID" value="TDD79943.1"/>
    <property type="molecule type" value="Genomic_DNA"/>
</dbReference>
<keyword evidence="1" id="KW-0472">Membrane</keyword>
<dbReference type="PANTHER" id="PTHR36834:SF1">
    <property type="entry name" value="INTEGRAL MEMBRANE PROTEIN"/>
    <property type="match status" value="1"/>
</dbReference>
<accession>A0A4R5B4P2</accession>
<keyword evidence="1" id="KW-0812">Transmembrane</keyword>